<keyword evidence="4" id="KW-0812">Transmembrane</keyword>
<keyword evidence="3" id="KW-0808">Transferase</keyword>
<dbReference type="InterPro" id="IPR029044">
    <property type="entry name" value="Nucleotide-diphossugar_trans"/>
</dbReference>
<comment type="caution">
    <text evidence="5">The sequence shown here is derived from an EMBL/GenBank/DDBJ whole genome shotgun (WGS) entry which is preliminary data.</text>
</comment>
<protein>
    <recommendedName>
        <fullName evidence="7">Mannosyltransferase</fullName>
    </recommendedName>
</protein>
<keyword evidence="4" id="KW-0472">Membrane</keyword>
<keyword evidence="2" id="KW-0328">Glycosyltransferase</keyword>
<comment type="similarity">
    <text evidence="1">Belongs to the glycosyltransferase 34 family.</text>
</comment>
<evidence type="ECO:0000256" key="4">
    <source>
        <dbReference type="SAM" id="Phobius"/>
    </source>
</evidence>
<evidence type="ECO:0008006" key="7">
    <source>
        <dbReference type="Google" id="ProtNLM"/>
    </source>
</evidence>
<dbReference type="Pfam" id="PF05637">
    <property type="entry name" value="Glyco_transf_34"/>
    <property type="match status" value="1"/>
</dbReference>
<dbReference type="InterPro" id="IPR008630">
    <property type="entry name" value="Glyco_trans_34"/>
</dbReference>
<dbReference type="GO" id="GO:0000136">
    <property type="term" value="C:mannan polymerase complex"/>
    <property type="evidence" value="ECO:0007669"/>
    <property type="project" value="TreeGrafter"/>
</dbReference>
<evidence type="ECO:0000256" key="1">
    <source>
        <dbReference type="ARBA" id="ARBA00005664"/>
    </source>
</evidence>
<dbReference type="GO" id="GO:0006487">
    <property type="term" value="P:protein N-linked glycosylation"/>
    <property type="evidence" value="ECO:0007669"/>
    <property type="project" value="TreeGrafter"/>
</dbReference>
<sequence length="432" mass="49993">MLTLRLRPKSKVASDSGAFLPEPATFKGMRPRSNKIVLLLIVFTLLWFFNPLRWMAVPWTRNGTTYTAPKPYMSEFTIETPSKYIFPPVDHVPQLKELGAAGLVRQVRIKDPDMPEVEKTLFQSLNVYDDKDPVTSKQRDEAEAALSGEAAVKVAFKNQDKMVYKPKTMKNYPKVVIVTAVDFDQYSIEAITKIVQNRVDYGHKQNYGVYVRWYQEFVPLMNSLAFLTDKERSKWVRLYCLRAAMFAFPHAEWFWYFDQHGFVMNQNVDLINYLLDTDALKKSMLIEQPVIPPDGLIRTYKNISPSRVRLIFTQSDQKIESNSFIVKNDFLGRGLLDTWGDRLFVKYNNFPYGPESAITHILQWHPFALSRSAIVPARTINSLHSEVTPKEESKDQLHYHKGDLVVQWSSCETPLKCEEILNGYHTIMKSEN</sequence>
<reference evidence="5 6" key="2">
    <citation type="journal article" date="2018" name="Nat. Commun.">
        <title>Genomic insights into multidrug-resistance, mating and virulence in Candida auris and related emerging species.</title>
        <authorList>
            <person name="Munoz J.F."/>
            <person name="Gade L."/>
            <person name="Chow N.A."/>
            <person name="Loparev V.N."/>
            <person name="Juieng P."/>
            <person name="Berkow E.L."/>
            <person name="Farrer R.A."/>
            <person name="Litvintseva A.P."/>
            <person name="Cuomo C.A."/>
        </authorList>
    </citation>
    <scope>GENOME REANNOTATION</scope>
    <source>
        <strain evidence="5 6">B8441</strain>
    </source>
</reference>
<dbReference type="EMBL" id="PEKT03000002">
    <property type="protein sequence ID" value="KAK8441598.1"/>
    <property type="molecule type" value="Genomic_DNA"/>
</dbReference>
<evidence type="ECO:0000313" key="6">
    <source>
        <dbReference type="Proteomes" id="UP000230249"/>
    </source>
</evidence>
<reference evidence="5 6" key="1">
    <citation type="journal article" date="2017" name="Clin. Infect. Dis.">
        <title>Simultaneous emergence of multidrug-resistant Candida auris on 3 continents confirmed by whole-genome sequencing and epidemiological analyses.</title>
        <authorList>
            <person name="Lockhart S.R."/>
            <person name="Etienne K.A."/>
            <person name="Vallabhaneni S."/>
            <person name="Farooqi J."/>
            <person name="Chowdhary A."/>
            <person name="Govender N.P."/>
            <person name="Colombo A.L."/>
            <person name="Calvo B."/>
            <person name="Cuomo C.A."/>
            <person name="Desjardins C.A."/>
            <person name="Berkow E.L."/>
            <person name="Castanheira M."/>
            <person name="Magobo R.E."/>
            <person name="Jabeen K."/>
            <person name="Asghar R.J."/>
            <person name="Meis J.F."/>
            <person name="Jackson B."/>
            <person name="Chiller T."/>
            <person name="Litvintseva A.P."/>
        </authorList>
    </citation>
    <scope>NUCLEOTIDE SEQUENCE [LARGE SCALE GENOMIC DNA]</scope>
    <source>
        <strain evidence="5 6">B8441</strain>
    </source>
</reference>
<keyword evidence="4" id="KW-1133">Transmembrane helix</keyword>
<evidence type="ECO:0000256" key="3">
    <source>
        <dbReference type="ARBA" id="ARBA00022679"/>
    </source>
</evidence>
<dbReference type="AlphaFoldDB" id="A0AAW0VHM7"/>
<dbReference type="PANTHER" id="PTHR31306:SF10">
    <property type="entry name" value="ALPHA-1,6-MANNOSYLTRANSFERASE MNN11-RELATED"/>
    <property type="match status" value="1"/>
</dbReference>
<dbReference type="PANTHER" id="PTHR31306">
    <property type="entry name" value="ALPHA-1,6-MANNOSYLTRANSFERASE MNN11-RELATED"/>
    <property type="match status" value="1"/>
</dbReference>
<dbReference type="Gene3D" id="3.90.550.10">
    <property type="entry name" value="Spore Coat Polysaccharide Biosynthesis Protein SpsA, Chain A"/>
    <property type="match status" value="1"/>
</dbReference>
<gene>
    <name evidence="5" type="ORF">B9J08_02921</name>
</gene>
<name>A0AAW0VHM7_CANAR</name>
<keyword evidence="6" id="KW-1185">Reference proteome</keyword>
<accession>A0AAW0VHM7</accession>
<evidence type="ECO:0000256" key="2">
    <source>
        <dbReference type="ARBA" id="ARBA00022676"/>
    </source>
</evidence>
<dbReference type="Proteomes" id="UP000230249">
    <property type="component" value="Unassembled WGS sequence"/>
</dbReference>
<proteinExistence type="inferred from homology"/>
<organism evidence="5 6">
    <name type="scientific">Candidozyma auris</name>
    <name type="common">Yeast</name>
    <name type="synonym">Candida auris</name>
    <dbReference type="NCBI Taxonomy" id="498019"/>
    <lineage>
        <taxon>Eukaryota</taxon>
        <taxon>Fungi</taxon>
        <taxon>Dikarya</taxon>
        <taxon>Ascomycota</taxon>
        <taxon>Saccharomycotina</taxon>
        <taxon>Pichiomycetes</taxon>
        <taxon>Metschnikowiaceae</taxon>
        <taxon>Candidozyma</taxon>
    </lineage>
</organism>
<dbReference type="GO" id="GO:0000009">
    <property type="term" value="F:alpha-1,6-mannosyltransferase activity"/>
    <property type="evidence" value="ECO:0007669"/>
    <property type="project" value="TreeGrafter"/>
</dbReference>
<evidence type="ECO:0000313" key="5">
    <source>
        <dbReference type="EMBL" id="KAK8441598.1"/>
    </source>
</evidence>
<feature type="transmembrane region" description="Helical" evidence="4">
    <location>
        <begin position="36"/>
        <end position="56"/>
    </location>
</feature>